<proteinExistence type="predicted"/>
<dbReference type="Proteomes" id="UP000298030">
    <property type="component" value="Unassembled WGS sequence"/>
</dbReference>
<protein>
    <recommendedName>
        <fullName evidence="4">Secreted protein</fullName>
    </recommendedName>
</protein>
<feature type="signal peptide" evidence="1">
    <location>
        <begin position="1"/>
        <end position="21"/>
    </location>
</feature>
<gene>
    <name evidence="2" type="ORF">FA13DRAFT_1740423</name>
</gene>
<keyword evidence="3" id="KW-1185">Reference proteome</keyword>
<evidence type="ECO:0000313" key="2">
    <source>
        <dbReference type="EMBL" id="TEB23112.1"/>
    </source>
</evidence>
<dbReference type="AlphaFoldDB" id="A0A4Y7SMW3"/>
<comment type="caution">
    <text evidence="2">The sequence shown here is derived from an EMBL/GenBank/DDBJ whole genome shotgun (WGS) entry which is preliminary data.</text>
</comment>
<accession>A0A4Y7SMW3</accession>
<evidence type="ECO:0008006" key="4">
    <source>
        <dbReference type="Google" id="ProtNLM"/>
    </source>
</evidence>
<evidence type="ECO:0000256" key="1">
    <source>
        <dbReference type="SAM" id="SignalP"/>
    </source>
</evidence>
<evidence type="ECO:0000313" key="3">
    <source>
        <dbReference type="Proteomes" id="UP000298030"/>
    </source>
</evidence>
<sequence>MPLSFPLVISFLSTTCSRSECDPLARSSQYHWNSPMQYGSFMTPATSFLRTRTHGGNGVLLNCLALVHSDMRSVSVWPCCQPLTLPANFADGDSGIHDSEPGKEAQYRGVYVAILIFKSETEP</sequence>
<reference evidence="2 3" key="1">
    <citation type="journal article" date="2019" name="Nat. Ecol. Evol.">
        <title>Megaphylogeny resolves global patterns of mushroom evolution.</title>
        <authorList>
            <person name="Varga T."/>
            <person name="Krizsan K."/>
            <person name="Foldi C."/>
            <person name="Dima B."/>
            <person name="Sanchez-Garcia M."/>
            <person name="Sanchez-Ramirez S."/>
            <person name="Szollosi G.J."/>
            <person name="Szarkandi J.G."/>
            <person name="Papp V."/>
            <person name="Albert L."/>
            <person name="Andreopoulos W."/>
            <person name="Angelini C."/>
            <person name="Antonin V."/>
            <person name="Barry K.W."/>
            <person name="Bougher N.L."/>
            <person name="Buchanan P."/>
            <person name="Buyck B."/>
            <person name="Bense V."/>
            <person name="Catcheside P."/>
            <person name="Chovatia M."/>
            <person name="Cooper J."/>
            <person name="Damon W."/>
            <person name="Desjardin D."/>
            <person name="Finy P."/>
            <person name="Geml J."/>
            <person name="Haridas S."/>
            <person name="Hughes K."/>
            <person name="Justo A."/>
            <person name="Karasinski D."/>
            <person name="Kautmanova I."/>
            <person name="Kiss B."/>
            <person name="Kocsube S."/>
            <person name="Kotiranta H."/>
            <person name="LaButti K.M."/>
            <person name="Lechner B.E."/>
            <person name="Liimatainen K."/>
            <person name="Lipzen A."/>
            <person name="Lukacs Z."/>
            <person name="Mihaltcheva S."/>
            <person name="Morgado L.N."/>
            <person name="Niskanen T."/>
            <person name="Noordeloos M.E."/>
            <person name="Ohm R.A."/>
            <person name="Ortiz-Santana B."/>
            <person name="Ovrebo C."/>
            <person name="Racz N."/>
            <person name="Riley R."/>
            <person name="Savchenko A."/>
            <person name="Shiryaev A."/>
            <person name="Soop K."/>
            <person name="Spirin V."/>
            <person name="Szebenyi C."/>
            <person name="Tomsovsky M."/>
            <person name="Tulloss R.E."/>
            <person name="Uehling J."/>
            <person name="Grigoriev I.V."/>
            <person name="Vagvolgyi C."/>
            <person name="Papp T."/>
            <person name="Martin F.M."/>
            <person name="Miettinen O."/>
            <person name="Hibbett D.S."/>
            <person name="Nagy L.G."/>
        </authorList>
    </citation>
    <scope>NUCLEOTIDE SEQUENCE [LARGE SCALE GENOMIC DNA]</scope>
    <source>
        <strain evidence="2 3">FP101781</strain>
    </source>
</reference>
<organism evidence="2 3">
    <name type="scientific">Coprinellus micaceus</name>
    <name type="common">Glistening ink-cap mushroom</name>
    <name type="synonym">Coprinus micaceus</name>
    <dbReference type="NCBI Taxonomy" id="71717"/>
    <lineage>
        <taxon>Eukaryota</taxon>
        <taxon>Fungi</taxon>
        <taxon>Dikarya</taxon>
        <taxon>Basidiomycota</taxon>
        <taxon>Agaricomycotina</taxon>
        <taxon>Agaricomycetes</taxon>
        <taxon>Agaricomycetidae</taxon>
        <taxon>Agaricales</taxon>
        <taxon>Agaricineae</taxon>
        <taxon>Psathyrellaceae</taxon>
        <taxon>Coprinellus</taxon>
    </lineage>
</organism>
<name>A0A4Y7SMW3_COPMI</name>
<keyword evidence="1" id="KW-0732">Signal</keyword>
<dbReference type="EMBL" id="QPFP01000082">
    <property type="protein sequence ID" value="TEB23112.1"/>
    <property type="molecule type" value="Genomic_DNA"/>
</dbReference>
<feature type="chain" id="PRO_5021189654" description="Secreted protein" evidence="1">
    <location>
        <begin position="22"/>
        <end position="123"/>
    </location>
</feature>